<proteinExistence type="predicted"/>
<protein>
    <submittedName>
        <fullName evidence="1">Uncharacterized protein</fullName>
    </submittedName>
</protein>
<sequence>MGGKAFPKLHVPRMPPAEYLKVRDKSIKTVRKFFRHVVCPPGSPEKIDHGDVDLLVCDPTSSYAPERLEKALGAVANTGNSQITSFAIPVDKSSKDAFAQVDIHVCETEYLDWELWMGAYGDLSQIIAFIIQPARQFLGLDEKRYQAGFRTLQEMFVWSSECKCLQEPMRDRGIDRGRPVFKAFLNWAASNLKAPKEPILRNQIPRLAIFVFGVQKQYDTLVARDRKLSTIESAVLKSYGGRLNTMISELARWAPLEKGGYALLRPSNEAHMHMDINANDWLDEMNEDRLEQLIVWIRDNMAEIKRREKFWDSEQKLVNALQELPTPKRQVFQEFEFTSERFTKELLICRILALFNRDEELLRQHSTEKIGAD</sequence>
<name>R7YHV3_CONA1</name>
<dbReference type="AlphaFoldDB" id="R7YHV3"/>
<evidence type="ECO:0000313" key="2">
    <source>
        <dbReference type="Proteomes" id="UP000016924"/>
    </source>
</evidence>
<dbReference type="STRING" id="1168221.R7YHV3"/>
<dbReference type="GeneID" id="19897740"/>
<dbReference type="eggNOG" id="ENOG502S1AX">
    <property type="taxonomic scope" value="Eukaryota"/>
</dbReference>
<dbReference type="EMBL" id="JH767555">
    <property type="protein sequence ID" value="EON61216.1"/>
    <property type="molecule type" value="Genomic_DNA"/>
</dbReference>
<gene>
    <name evidence="1" type="ORF">W97_00429</name>
</gene>
<evidence type="ECO:0000313" key="1">
    <source>
        <dbReference type="EMBL" id="EON61216.1"/>
    </source>
</evidence>
<dbReference type="HOGENOM" id="CLU_032494_2_1_1"/>
<dbReference type="RefSeq" id="XP_007776533.1">
    <property type="nucleotide sequence ID" value="XM_007778343.1"/>
</dbReference>
<dbReference type="OrthoDB" id="4708870at2759"/>
<dbReference type="Proteomes" id="UP000016924">
    <property type="component" value="Unassembled WGS sequence"/>
</dbReference>
<organism evidence="1 2">
    <name type="scientific">Coniosporium apollinis (strain CBS 100218)</name>
    <name type="common">Rock-inhabiting black yeast</name>
    <dbReference type="NCBI Taxonomy" id="1168221"/>
    <lineage>
        <taxon>Eukaryota</taxon>
        <taxon>Fungi</taxon>
        <taxon>Dikarya</taxon>
        <taxon>Ascomycota</taxon>
        <taxon>Pezizomycotina</taxon>
        <taxon>Dothideomycetes</taxon>
        <taxon>Dothideomycetes incertae sedis</taxon>
        <taxon>Coniosporium</taxon>
    </lineage>
</organism>
<keyword evidence="2" id="KW-1185">Reference proteome</keyword>
<accession>R7YHV3</accession>
<reference evidence="2" key="1">
    <citation type="submission" date="2012-06" db="EMBL/GenBank/DDBJ databases">
        <title>The genome sequence of Coniosporium apollinis CBS 100218.</title>
        <authorList>
            <consortium name="The Broad Institute Genome Sequencing Platform"/>
            <person name="Cuomo C."/>
            <person name="Gorbushina A."/>
            <person name="Noack S."/>
            <person name="Walker B."/>
            <person name="Young S.K."/>
            <person name="Zeng Q."/>
            <person name="Gargeya S."/>
            <person name="Fitzgerald M."/>
            <person name="Haas B."/>
            <person name="Abouelleil A."/>
            <person name="Alvarado L."/>
            <person name="Arachchi H.M."/>
            <person name="Berlin A.M."/>
            <person name="Chapman S.B."/>
            <person name="Goldberg J."/>
            <person name="Griggs A."/>
            <person name="Gujja S."/>
            <person name="Hansen M."/>
            <person name="Howarth C."/>
            <person name="Imamovic A."/>
            <person name="Larimer J."/>
            <person name="McCowan C."/>
            <person name="Montmayeur A."/>
            <person name="Murphy C."/>
            <person name="Neiman D."/>
            <person name="Pearson M."/>
            <person name="Priest M."/>
            <person name="Roberts A."/>
            <person name="Saif S."/>
            <person name="Shea T."/>
            <person name="Sisk P."/>
            <person name="Sykes S."/>
            <person name="Wortman J."/>
            <person name="Nusbaum C."/>
            <person name="Birren B."/>
        </authorList>
    </citation>
    <scope>NUCLEOTIDE SEQUENCE [LARGE SCALE GENOMIC DNA]</scope>
    <source>
        <strain evidence="2">CBS 100218</strain>
    </source>
</reference>